<evidence type="ECO:0000259" key="4">
    <source>
        <dbReference type="SMART" id="SM00736"/>
    </source>
</evidence>
<comment type="caution">
    <text evidence="5">The sequence shown here is derived from an EMBL/GenBank/DDBJ whole genome shotgun (WGS) entry which is preliminary data.</text>
</comment>
<evidence type="ECO:0000256" key="2">
    <source>
        <dbReference type="ARBA" id="ARBA00022525"/>
    </source>
</evidence>
<dbReference type="SUPFAM" id="SSF49313">
    <property type="entry name" value="Cadherin-like"/>
    <property type="match status" value="1"/>
</dbReference>
<proteinExistence type="predicted"/>
<dbReference type="InterPro" id="IPR013783">
    <property type="entry name" value="Ig-like_fold"/>
</dbReference>
<evidence type="ECO:0000313" key="5">
    <source>
        <dbReference type="EMBL" id="MCP3429680.1"/>
    </source>
</evidence>
<dbReference type="Gene3D" id="2.60.40.10">
    <property type="entry name" value="Immunoglobulins"/>
    <property type="match status" value="1"/>
</dbReference>
<dbReference type="Pfam" id="PF00353">
    <property type="entry name" value="HemolysinCabind"/>
    <property type="match status" value="5"/>
</dbReference>
<keyword evidence="2" id="KW-0964">Secreted</keyword>
<dbReference type="InterPro" id="IPR006644">
    <property type="entry name" value="Cadg"/>
</dbReference>
<dbReference type="PANTHER" id="PTHR38340:SF1">
    <property type="entry name" value="S-LAYER PROTEIN"/>
    <property type="match status" value="1"/>
</dbReference>
<protein>
    <submittedName>
        <fullName evidence="5">Ig domain-containing protein</fullName>
    </submittedName>
</protein>
<dbReference type="GO" id="GO:0016020">
    <property type="term" value="C:membrane"/>
    <property type="evidence" value="ECO:0007669"/>
    <property type="project" value="InterPro"/>
</dbReference>
<gene>
    <name evidence="5" type="ORF">NLF92_12075</name>
</gene>
<dbReference type="InterPro" id="IPR050557">
    <property type="entry name" value="RTX_toxin/Mannuronan_C5-epim"/>
</dbReference>
<dbReference type="InterPro" id="IPR015919">
    <property type="entry name" value="Cadherin-like_sf"/>
</dbReference>
<dbReference type="PROSITE" id="PS00330">
    <property type="entry name" value="HEMOLYSIN_CALCIUM"/>
    <property type="match status" value="2"/>
</dbReference>
<dbReference type="InterPro" id="IPR011049">
    <property type="entry name" value="Serralysin-like_metalloprot_C"/>
</dbReference>
<feature type="domain" description="Dystroglycan-type cadherin-like" evidence="4">
    <location>
        <begin position="10"/>
        <end position="105"/>
    </location>
</feature>
<dbReference type="Proteomes" id="UP001165413">
    <property type="component" value="Unassembled WGS sequence"/>
</dbReference>
<keyword evidence="6" id="KW-1185">Reference proteome</keyword>
<dbReference type="InterPro" id="IPR018511">
    <property type="entry name" value="Hemolysin-typ_Ca-bd_CS"/>
</dbReference>
<evidence type="ECO:0000313" key="6">
    <source>
        <dbReference type="Proteomes" id="UP001165413"/>
    </source>
</evidence>
<name>A0AA41X0I5_9ALTE</name>
<organism evidence="5 6">
    <name type="scientific">Opacimonas viscosa</name>
    <dbReference type="NCBI Taxonomy" id="2961944"/>
    <lineage>
        <taxon>Bacteria</taxon>
        <taxon>Pseudomonadati</taxon>
        <taxon>Pseudomonadota</taxon>
        <taxon>Gammaproteobacteria</taxon>
        <taxon>Alteromonadales</taxon>
        <taxon>Alteromonadaceae</taxon>
        <taxon>Opacimonas</taxon>
    </lineage>
</organism>
<dbReference type="SMART" id="SM00736">
    <property type="entry name" value="CADG"/>
    <property type="match status" value="1"/>
</dbReference>
<comment type="subcellular location">
    <subcellularLocation>
        <location evidence="1">Secreted</location>
    </subcellularLocation>
</comment>
<dbReference type="Gene3D" id="2.150.10.10">
    <property type="entry name" value="Serralysin-like metalloprotease, C-terminal"/>
    <property type="match status" value="3"/>
</dbReference>
<dbReference type="PRINTS" id="PR00313">
    <property type="entry name" value="CABNDNGRPT"/>
</dbReference>
<dbReference type="Pfam" id="PF05345">
    <property type="entry name" value="He_PIG"/>
    <property type="match status" value="1"/>
</dbReference>
<evidence type="ECO:0000256" key="3">
    <source>
        <dbReference type="ARBA" id="ARBA00022837"/>
    </source>
</evidence>
<dbReference type="EMBL" id="JANATA010000029">
    <property type="protein sequence ID" value="MCP3429680.1"/>
    <property type="molecule type" value="Genomic_DNA"/>
</dbReference>
<dbReference type="InterPro" id="IPR001343">
    <property type="entry name" value="Hemolysn_Ca-bd"/>
</dbReference>
<accession>A0AA41X0I5</accession>
<dbReference type="PANTHER" id="PTHR38340">
    <property type="entry name" value="S-LAYER PROTEIN"/>
    <property type="match status" value="1"/>
</dbReference>
<dbReference type="GO" id="GO:0005576">
    <property type="term" value="C:extracellular region"/>
    <property type="evidence" value="ECO:0007669"/>
    <property type="project" value="UniProtKB-SubCell"/>
</dbReference>
<sequence length="777" mass="80024">MANRSFFDNTVVVSASAGIDLQIPADAFTDADESEVGQLDIAVSEASGGELPEWLSYDEDTGTFTGVPPEDFLGTLKIKVEATDEFGETADDILTLQFGPDQGPVLDDPSELVLQEDAAMTALNFSTPFDPEGTAVTVTILEIPSFGKILDKTGAQVAVGATFTADEFTELNFQTAQNANGSAGYIRYSAADEAGVTSESSLSIFVEAVNDAPQFTTDSSKLVINYPEQSEVTLDLLAPTDPESTLSTVTLIGLPEIGAVSLDGAPVQLNQVLTFDQLSRLNFILDENVNGPIGGVTIQAVDPEGLATDWTLNLEVSGDASSETGTPGDDELYGSIADDIIYGKAGDDLLVGNSGDDRLLAGLGNDTLLGGSGNDKLDGSAGNDYIDGGDGSDIMAGGPGNDTYIVEQSGDVVLEVIQGGAGGEDLVITSFSMTAPTNIENLQATAGEIINLTGNELDNALLGNDEVNTLAGGLGRDILFGEAGDDILDGGQGIDRMVGGLGNDTYYVNSKADRIVELVGEGTDTVFANTSYTLSSNIENLTLQGTGDYTAGGNSLDNHIIGNAGNNILAGGLGADTLEGGLGDDIYVLSDSLDVIIDTGGIDTIRSSQNVELQAGIENAQLVGIADTYVVGNGLDNTLQGNLGNNILDGGLGLDTLIGDEGADQFIISSNGDDVGSDIVKDFTAGEDLLVVDLASFGIDAEALGILSSGLVSADSFVFGAGAVALDNNDHFIYDSAQGILYFDEDGSGDAEMIELARVQTNDGSDSLDAGDIFVGI</sequence>
<evidence type="ECO:0000256" key="1">
    <source>
        <dbReference type="ARBA" id="ARBA00004613"/>
    </source>
</evidence>
<dbReference type="AlphaFoldDB" id="A0AA41X0I5"/>
<dbReference type="GO" id="GO:0005509">
    <property type="term" value="F:calcium ion binding"/>
    <property type="evidence" value="ECO:0007669"/>
    <property type="project" value="InterPro"/>
</dbReference>
<reference evidence="5" key="1">
    <citation type="submission" date="2022-07" db="EMBL/GenBank/DDBJ databases">
        <title>Characterization of the Novel Bacterium Alteromonas immobilis LMIT006 and Alteromonas gregis LMIT007.</title>
        <authorList>
            <person name="Lin X."/>
        </authorList>
    </citation>
    <scope>NUCLEOTIDE SEQUENCE</scope>
    <source>
        <strain evidence="5">LMIT007</strain>
    </source>
</reference>
<dbReference type="SUPFAM" id="SSF51120">
    <property type="entry name" value="beta-Roll"/>
    <property type="match status" value="4"/>
</dbReference>
<keyword evidence="3" id="KW-0106">Calcium</keyword>